<proteinExistence type="predicted"/>
<comment type="caution">
    <text evidence="3">The sequence shown here is derived from an EMBL/GenBank/DDBJ whole genome shotgun (WGS) entry which is preliminary data.</text>
</comment>
<protein>
    <submittedName>
        <fullName evidence="3">Uncharacterized protein</fullName>
    </submittedName>
</protein>
<evidence type="ECO:0000313" key="3">
    <source>
        <dbReference type="EMBL" id="RZF36240.1"/>
    </source>
</evidence>
<keyword evidence="2" id="KW-0732">Signal</keyword>
<accession>A0A482WTB3</accession>
<feature type="compositionally biased region" description="Low complexity" evidence="1">
    <location>
        <begin position="134"/>
        <end position="144"/>
    </location>
</feature>
<name>A0A482WTB3_LAOST</name>
<feature type="region of interest" description="Disordered" evidence="1">
    <location>
        <begin position="124"/>
        <end position="153"/>
    </location>
</feature>
<dbReference type="Proteomes" id="UP000291343">
    <property type="component" value="Unassembled WGS sequence"/>
</dbReference>
<evidence type="ECO:0000256" key="2">
    <source>
        <dbReference type="SAM" id="SignalP"/>
    </source>
</evidence>
<keyword evidence="4" id="KW-1185">Reference proteome</keyword>
<evidence type="ECO:0000256" key="1">
    <source>
        <dbReference type="SAM" id="MobiDB-lite"/>
    </source>
</evidence>
<dbReference type="EMBL" id="QKKF02026764">
    <property type="protein sequence ID" value="RZF36240.1"/>
    <property type="molecule type" value="Genomic_DNA"/>
</dbReference>
<dbReference type="InParanoid" id="A0A482WTB3"/>
<organism evidence="3 4">
    <name type="scientific">Laodelphax striatellus</name>
    <name type="common">Small brown planthopper</name>
    <name type="synonym">Delphax striatella</name>
    <dbReference type="NCBI Taxonomy" id="195883"/>
    <lineage>
        <taxon>Eukaryota</taxon>
        <taxon>Metazoa</taxon>
        <taxon>Ecdysozoa</taxon>
        <taxon>Arthropoda</taxon>
        <taxon>Hexapoda</taxon>
        <taxon>Insecta</taxon>
        <taxon>Pterygota</taxon>
        <taxon>Neoptera</taxon>
        <taxon>Paraneoptera</taxon>
        <taxon>Hemiptera</taxon>
        <taxon>Auchenorrhyncha</taxon>
        <taxon>Fulgoroidea</taxon>
        <taxon>Delphacidae</taxon>
        <taxon>Criomorphinae</taxon>
        <taxon>Laodelphax</taxon>
    </lineage>
</organism>
<feature type="chain" id="PRO_5019750188" evidence="2">
    <location>
        <begin position="23"/>
        <end position="153"/>
    </location>
</feature>
<dbReference type="AlphaFoldDB" id="A0A482WTB3"/>
<dbReference type="OrthoDB" id="6734771at2759"/>
<feature type="signal peptide" evidence="2">
    <location>
        <begin position="1"/>
        <end position="22"/>
    </location>
</feature>
<gene>
    <name evidence="3" type="ORF">LSTR_LSTR013665</name>
</gene>
<reference evidence="3 4" key="1">
    <citation type="journal article" date="2017" name="Gigascience">
        <title>Genome sequence of the small brown planthopper, Laodelphax striatellus.</title>
        <authorList>
            <person name="Zhu J."/>
            <person name="Jiang F."/>
            <person name="Wang X."/>
            <person name="Yang P."/>
            <person name="Bao Y."/>
            <person name="Zhao W."/>
            <person name="Wang W."/>
            <person name="Lu H."/>
            <person name="Wang Q."/>
            <person name="Cui N."/>
            <person name="Li J."/>
            <person name="Chen X."/>
            <person name="Luo L."/>
            <person name="Yu J."/>
            <person name="Kang L."/>
            <person name="Cui F."/>
        </authorList>
    </citation>
    <scope>NUCLEOTIDE SEQUENCE [LARGE SCALE GENOMIC DNA]</scope>
    <source>
        <strain evidence="3">Lst14</strain>
    </source>
</reference>
<evidence type="ECO:0000313" key="4">
    <source>
        <dbReference type="Proteomes" id="UP000291343"/>
    </source>
</evidence>
<sequence length="153" mass="16379">MKKSAFLLTVFVSLEKTFFLYGKKSSSPRESSPQWPQQQYSLRGDNGGLGWPIHMSIPAQGGQLPPFAFDAVANPTAVTVALPVAVPIQAAHMTKMSSPPQMSPPAQTQLHNVQLVPCLCPVSKDYDPMPQAPTPSSASPSTASFVANSQNQQ</sequence>